<keyword evidence="7" id="KW-1185">Reference proteome</keyword>
<accession>A0ABT4D9N9</accession>
<evidence type="ECO:0000256" key="4">
    <source>
        <dbReference type="SAM" id="Phobius"/>
    </source>
</evidence>
<evidence type="ECO:0000256" key="1">
    <source>
        <dbReference type="ARBA" id="ARBA00023224"/>
    </source>
</evidence>
<feature type="transmembrane region" description="Helical" evidence="4">
    <location>
        <begin position="44"/>
        <end position="62"/>
    </location>
</feature>
<keyword evidence="4" id="KW-1133">Transmembrane helix</keyword>
<dbReference type="PRINTS" id="PR00260">
    <property type="entry name" value="CHEMTRNSDUCR"/>
</dbReference>
<keyword evidence="4" id="KW-0812">Transmembrane</keyword>
<feature type="transmembrane region" description="Helical" evidence="4">
    <location>
        <begin position="15"/>
        <end position="37"/>
    </location>
</feature>
<feature type="transmembrane region" description="Helical" evidence="4">
    <location>
        <begin position="68"/>
        <end position="85"/>
    </location>
</feature>
<dbReference type="InterPro" id="IPR004089">
    <property type="entry name" value="MCPsignal_dom"/>
</dbReference>
<name>A0ABT4D9N9_9CLOT</name>
<comment type="caution">
    <text evidence="6">The sequence shown here is derived from an EMBL/GenBank/DDBJ whole genome shotgun (WGS) entry which is preliminary data.</text>
</comment>
<evidence type="ECO:0000256" key="2">
    <source>
        <dbReference type="ARBA" id="ARBA00029447"/>
    </source>
</evidence>
<feature type="domain" description="Methyl-accepting transducer" evidence="5">
    <location>
        <begin position="221"/>
        <end position="464"/>
    </location>
</feature>
<gene>
    <name evidence="6" type="ORF">OW729_10330</name>
</gene>
<dbReference type="PANTHER" id="PTHR32089">
    <property type="entry name" value="METHYL-ACCEPTING CHEMOTAXIS PROTEIN MCPB"/>
    <property type="match status" value="1"/>
</dbReference>
<comment type="similarity">
    <text evidence="2">Belongs to the methyl-accepting chemotaxis (MCP) protein family.</text>
</comment>
<dbReference type="PANTHER" id="PTHR32089:SF112">
    <property type="entry name" value="LYSOZYME-LIKE PROTEIN-RELATED"/>
    <property type="match status" value="1"/>
</dbReference>
<dbReference type="PROSITE" id="PS50111">
    <property type="entry name" value="CHEMOTAXIS_TRANSDUC_2"/>
    <property type="match status" value="1"/>
</dbReference>
<proteinExistence type="inferred from homology"/>
<keyword evidence="4" id="KW-0472">Membrane</keyword>
<feature type="transmembrane region" description="Helical" evidence="4">
    <location>
        <begin position="147"/>
        <end position="170"/>
    </location>
</feature>
<keyword evidence="1 3" id="KW-0807">Transducer</keyword>
<dbReference type="InterPro" id="IPR004090">
    <property type="entry name" value="Chemotax_Me-accpt_rcpt"/>
</dbReference>
<protein>
    <submittedName>
        <fullName evidence="6">Methyl-accepting chemotaxis protein</fullName>
    </submittedName>
</protein>
<dbReference type="Proteomes" id="UP001144612">
    <property type="component" value="Unassembled WGS sequence"/>
</dbReference>
<evidence type="ECO:0000256" key="3">
    <source>
        <dbReference type="PROSITE-ProRule" id="PRU00284"/>
    </source>
</evidence>
<dbReference type="RefSeq" id="WP_268061422.1">
    <property type="nucleotide sequence ID" value="NZ_JAPQFJ010000009.1"/>
</dbReference>
<feature type="transmembrane region" description="Helical" evidence="4">
    <location>
        <begin position="92"/>
        <end position="111"/>
    </location>
</feature>
<sequence>MEKNWTFNVKKIHKVNYITIIGICLLMTITSMGMVNFKVNMDDLLPFIIVAIVSTVIYFLPIKDTIKAITFSSVIIFSNFGYFLLENFSPKTIASDILVFVAGIICATLYFRKELLVINAVLLDICVVILFFVNPRSILSNDFSYSNMLNLFVILNGIIILIYCLTNWGGKLIESANNKSIESGELVEKLDLLLLNIKNSTNNLDNNIEEVFQDITLVNATSSDINSTMSQINIAVQEIVKNISDINLRIDKSNFSLEKVTNMSNEISIMANEMQENVVDEAEKINSMSSTMKTIKGAVEVSLDTVNKLKESIDKINSEINSIYKISAQTNLLALNASIEAARAGEHGKGFSIVAEEVKKLAEQSSEIVKSIYEIITEINVITKDAVITVSDGNIAAEDGIKVVNNVYNSFNKIEGYFEKMNKYLGEENIFIENVVENFVPIKTELEGIGSITEEHSASTEEIEGMIKEQGEKISSMTLSVEDIKKLSNSLNELSSNR</sequence>
<evidence type="ECO:0000313" key="7">
    <source>
        <dbReference type="Proteomes" id="UP001144612"/>
    </source>
</evidence>
<evidence type="ECO:0000259" key="5">
    <source>
        <dbReference type="PROSITE" id="PS50111"/>
    </source>
</evidence>
<organism evidence="6 7">
    <name type="scientific">Clostridium brassicae</name>
    <dbReference type="NCBI Taxonomy" id="2999072"/>
    <lineage>
        <taxon>Bacteria</taxon>
        <taxon>Bacillati</taxon>
        <taxon>Bacillota</taxon>
        <taxon>Clostridia</taxon>
        <taxon>Eubacteriales</taxon>
        <taxon>Clostridiaceae</taxon>
        <taxon>Clostridium</taxon>
    </lineage>
</organism>
<feature type="transmembrane region" description="Helical" evidence="4">
    <location>
        <begin position="117"/>
        <end position="135"/>
    </location>
</feature>
<dbReference type="Gene3D" id="1.10.287.950">
    <property type="entry name" value="Methyl-accepting chemotaxis protein"/>
    <property type="match status" value="1"/>
</dbReference>
<dbReference type="Pfam" id="PF00015">
    <property type="entry name" value="MCPsignal"/>
    <property type="match status" value="1"/>
</dbReference>
<dbReference type="EMBL" id="JAPQFJ010000009">
    <property type="protein sequence ID" value="MCY6959000.1"/>
    <property type="molecule type" value="Genomic_DNA"/>
</dbReference>
<evidence type="ECO:0000313" key="6">
    <source>
        <dbReference type="EMBL" id="MCY6959000.1"/>
    </source>
</evidence>
<dbReference type="SMART" id="SM00283">
    <property type="entry name" value="MA"/>
    <property type="match status" value="1"/>
</dbReference>
<reference evidence="6" key="1">
    <citation type="submission" date="2022-12" db="EMBL/GenBank/DDBJ databases">
        <title>Clostridium sp. nov., isolated from industrial wastewater.</title>
        <authorList>
            <person name="Jiayan W."/>
        </authorList>
    </citation>
    <scope>NUCLEOTIDE SEQUENCE</scope>
    <source>
        <strain evidence="6">ZC22-4</strain>
    </source>
</reference>
<dbReference type="SUPFAM" id="SSF58104">
    <property type="entry name" value="Methyl-accepting chemotaxis protein (MCP) signaling domain"/>
    <property type="match status" value="2"/>
</dbReference>